<protein>
    <submittedName>
        <fullName evidence="2">DUF3889 domain-containing protein</fullName>
    </submittedName>
</protein>
<dbReference type="Gene3D" id="3.10.450.390">
    <property type="entry name" value="Protein of unknown function DUF3889"/>
    <property type="match status" value="1"/>
</dbReference>
<feature type="chain" id="PRO_5022927978" evidence="1">
    <location>
        <begin position="24"/>
        <end position="103"/>
    </location>
</feature>
<accession>A0A5D4NNE1</accession>
<dbReference type="InterPro" id="IPR024987">
    <property type="entry name" value="DUF3889"/>
</dbReference>
<proteinExistence type="predicted"/>
<evidence type="ECO:0000313" key="3">
    <source>
        <dbReference type="Proteomes" id="UP000322267"/>
    </source>
</evidence>
<dbReference type="AlphaFoldDB" id="A0A5D4NNE1"/>
<evidence type="ECO:0000256" key="1">
    <source>
        <dbReference type="SAM" id="SignalP"/>
    </source>
</evidence>
<dbReference type="OrthoDB" id="2872776at2"/>
<comment type="caution">
    <text evidence="2">The sequence shown here is derived from an EMBL/GenBank/DDBJ whole genome shotgun (WGS) entry which is preliminary data.</text>
</comment>
<dbReference type="Proteomes" id="UP000322267">
    <property type="component" value="Unassembled WGS sequence"/>
</dbReference>
<feature type="signal peptide" evidence="1">
    <location>
        <begin position="1"/>
        <end position="23"/>
    </location>
</feature>
<dbReference type="RefSeq" id="WP_148940977.1">
    <property type="nucleotide sequence ID" value="NZ_JBNILZ010000002.1"/>
</dbReference>
<dbReference type="EMBL" id="VTEI01000008">
    <property type="protein sequence ID" value="TYS15440.1"/>
    <property type="molecule type" value="Genomic_DNA"/>
</dbReference>
<name>A0A5D4NNE1_9BACI</name>
<sequence length="103" mass="11548">MMKKWISIISMTLIFLSVQPALAQQPDYQKFGRIATAVVKEDYTGEKLADYKYEGRKTLSGGQVQDSFTFEVVKGSKDIIVKVNVVHNPAKPTELNLSVIEVK</sequence>
<organism evidence="2 3">
    <name type="scientific">Rossellomorea vietnamensis</name>
    <dbReference type="NCBI Taxonomy" id="218284"/>
    <lineage>
        <taxon>Bacteria</taxon>
        <taxon>Bacillati</taxon>
        <taxon>Bacillota</taxon>
        <taxon>Bacilli</taxon>
        <taxon>Bacillales</taxon>
        <taxon>Bacillaceae</taxon>
        <taxon>Rossellomorea</taxon>
    </lineage>
</organism>
<gene>
    <name evidence="2" type="ORF">FZC78_15685</name>
</gene>
<dbReference type="Pfam" id="PF13028">
    <property type="entry name" value="DUF3889"/>
    <property type="match status" value="1"/>
</dbReference>
<keyword evidence="1" id="KW-0732">Signal</keyword>
<evidence type="ECO:0000313" key="2">
    <source>
        <dbReference type="EMBL" id="TYS15440.1"/>
    </source>
</evidence>
<reference evidence="2 3" key="1">
    <citation type="submission" date="2019-08" db="EMBL/GenBank/DDBJ databases">
        <title>Bacillus genomes from the desert of Cuatro Cienegas, Coahuila.</title>
        <authorList>
            <person name="Olmedo-Alvarez G."/>
        </authorList>
    </citation>
    <scope>NUCLEOTIDE SEQUENCE [LARGE SCALE GENOMIC DNA]</scope>
    <source>
        <strain evidence="2 3">CH34_1T</strain>
    </source>
</reference>